<keyword evidence="1" id="KW-1133">Transmembrane helix</keyword>
<sequence>MYWLEAFGWLGSAVVVISLMLGSSKQFRWWNFTGCALATAYNGIIGVWPFFAMNFIIALIDAYWLVRIYREERQLAETKAQTVEQALATEGADATICQCPNCGHLIKA</sequence>
<evidence type="ECO:0000256" key="1">
    <source>
        <dbReference type="SAM" id="Phobius"/>
    </source>
</evidence>
<protein>
    <submittedName>
        <fullName evidence="2">Uncharacterized protein</fullName>
    </submittedName>
</protein>
<keyword evidence="1" id="KW-0472">Membrane</keyword>
<dbReference type="EMBL" id="MPDM01000001">
    <property type="protein sequence ID" value="OKL50505.1"/>
    <property type="molecule type" value="Genomic_DNA"/>
</dbReference>
<name>A0A1Q5PST1_9ACTO</name>
<keyword evidence="3" id="KW-1185">Reference proteome</keyword>
<evidence type="ECO:0000313" key="3">
    <source>
        <dbReference type="Proteomes" id="UP000186465"/>
    </source>
</evidence>
<reference evidence="3" key="1">
    <citation type="submission" date="2016-11" db="EMBL/GenBank/DDBJ databases">
        <title>Actinomyces gypaetusis sp. nov. isolated from Gypaetus barbatus in Qinghai Tibet Plateau China.</title>
        <authorList>
            <person name="Meng X."/>
        </authorList>
    </citation>
    <scope>NUCLEOTIDE SEQUENCE [LARGE SCALE GENOMIC DNA]</scope>
    <source>
        <strain evidence="3">DSM 15383</strain>
    </source>
</reference>
<gene>
    <name evidence="2" type="ORF">BM477_00585</name>
</gene>
<keyword evidence="1" id="KW-0812">Transmembrane</keyword>
<feature type="transmembrane region" description="Helical" evidence="1">
    <location>
        <begin position="51"/>
        <end position="69"/>
    </location>
</feature>
<comment type="caution">
    <text evidence="2">The sequence shown here is derived from an EMBL/GenBank/DDBJ whole genome shotgun (WGS) entry which is preliminary data.</text>
</comment>
<evidence type="ECO:0000313" key="2">
    <source>
        <dbReference type="EMBL" id="OKL50505.1"/>
    </source>
</evidence>
<dbReference type="Proteomes" id="UP000186465">
    <property type="component" value="Unassembled WGS sequence"/>
</dbReference>
<feature type="transmembrane region" description="Helical" evidence="1">
    <location>
        <begin position="6"/>
        <end position="22"/>
    </location>
</feature>
<dbReference type="AlphaFoldDB" id="A0A1Q5PST1"/>
<accession>A0A1Q5PST1</accession>
<dbReference type="RefSeq" id="WP_075360744.1">
    <property type="nucleotide sequence ID" value="NZ_MPDM01000001.1"/>
</dbReference>
<organism evidence="2 3">
    <name type="scientific">Boudabousia marimammalium</name>
    <dbReference type="NCBI Taxonomy" id="156892"/>
    <lineage>
        <taxon>Bacteria</taxon>
        <taxon>Bacillati</taxon>
        <taxon>Actinomycetota</taxon>
        <taxon>Actinomycetes</taxon>
        <taxon>Actinomycetales</taxon>
        <taxon>Actinomycetaceae</taxon>
        <taxon>Boudabousia</taxon>
    </lineage>
</organism>
<proteinExistence type="predicted"/>